<keyword evidence="2" id="KW-1185">Reference proteome</keyword>
<dbReference type="EMBL" id="JAZBJZ010000039">
    <property type="protein sequence ID" value="MEE3717342.1"/>
    <property type="molecule type" value="Genomic_DNA"/>
</dbReference>
<evidence type="ECO:0000313" key="2">
    <source>
        <dbReference type="Proteomes" id="UP001333818"/>
    </source>
</evidence>
<dbReference type="AlphaFoldDB" id="A0AAW9PTF5"/>
<proteinExistence type="predicted"/>
<organism evidence="1 2">
    <name type="scientific">Tumidithrix elongata BACA0141</name>
    <dbReference type="NCBI Taxonomy" id="2716417"/>
    <lineage>
        <taxon>Bacteria</taxon>
        <taxon>Bacillati</taxon>
        <taxon>Cyanobacteriota</taxon>
        <taxon>Cyanophyceae</taxon>
        <taxon>Pseudanabaenales</taxon>
        <taxon>Pseudanabaenaceae</taxon>
        <taxon>Tumidithrix</taxon>
        <taxon>Tumidithrix elongata</taxon>
    </lineage>
</organism>
<comment type="caution">
    <text evidence="1">The sequence shown here is derived from an EMBL/GenBank/DDBJ whole genome shotgun (WGS) entry which is preliminary data.</text>
</comment>
<accession>A0AAW9PTF5</accession>
<protein>
    <submittedName>
        <fullName evidence="1">Uncharacterized protein</fullName>
    </submittedName>
</protein>
<dbReference type="Proteomes" id="UP001333818">
    <property type="component" value="Unassembled WGS sequence"/>
</dbReference>
<sequence length="87" mass="9976">MSYAAKRVEYPDRQQDTIAKNVDPVILRAAKQVYRFYVDSYATQLPRPLGVAVNRTDMSGKLVYTQLILLPQESFVPIELVESSEFH</sequence>
<gene>
    <name evidence="1" type="ORF">V2H45_11330</name>
</gene>
<evidence type="ECO:0000313" key="1">
    <source>
        <dbReference type="EMBL" id="MEE3717342.1"/>
    </source>
</evidence>
<reference evidence="1" key="1">
    <citation type="submission" date="2024-01" db="EMBL/GenBank/DDBJ databases">
        <title>Bank of Algae and Cyanobacteria of the Azores (BACA) strain genomes.</title>
        <authorList>
            <person name="Luz R."/>
            <person name="Cordeiro R."/>
            <person name="Fonseca A."/>
            <person name="Goncalves V."/>
        </authorList>
    </citation>
    <scope>NUCLEOTIDE SEQUENCE</scope>
    <source>
        <strain evidence="1">BACA0141</strain>
    </source>
</reference>
<name>A0AAW9PTF5_9CYAN</name>
<dbReference type="RefSeq" id="WP_330483771.1">
    <property type="nucleotide sequence ID" value="NZ_JAZBJZ010000039.1"/>
</dbReference>